<name>A0A2N6T2P0_9CORY</name>
<dbReference type="EMBL" id="PNHG01000024">
    <property type="protein sequence ID" value="PMC63576.1"/>
    <property type="molecule type" value="Genomic_DNA"/>
</dbReference>
<evidence type="ECO:0000256" key="1">
    <source>
        <dbReference type="ARBA" id="ARBA00001974"/>
    </source>
</evidence>
<dbReference type="InterPro" id="IPR036188">
    <property type="entry name" value="FAD/NAD-bd_sf"/>
</dbReference>
<dbReference type="GO" id="GO:0004497">
    <property type="term" value="F:monooxygenase activity"/>
    <property type="evidence" value="ECO:0007669"/>
    <property type="project" value="UniProtKB-KW"/>
</dbReference>
<gene>
    <name evidence="4" type="ORF">CJ203_10375</name>
</gene>
<dbReference type="Gene3D" id="3.50.50.60">
    <property type="entry name" value="FAD/NAD(P)-binding domain"/>
    <property type="match status" value="3"/>
</dbReference>
<dbReference type="PANTHER" id="PTHR43872">
    <property type="entry name" value="MONOOXYGENASE, PUTATIVE (AFU_ORTHOLOGUE AFUA_8G02570)-RELATED"/>
    <property type="match status" value="1"/>
</dbReference>
<keyword evidence="3" id="KW-0560">Oxidoreductase</keyword>
<evidence type="ECO:0000313" key="5">
    <source>
        <dbReference type="Proteomes" id="UP000235836"/>
    </source>
</evidence>
<comment type="similarity">
    <text evidence="2">Belongs to the FAD-binding monooxygenase family.</text>
</comment>
<dbReference type="Proteomes" id="UP000235836">
    <property type="component" value="Unassembled WGS sequence"/>
</dbReference>
<dbReference type="PANTHER" id="PTHR43872:SF1">
    <property type="entry name" value="MONOOXYGENASE, PUTATIVE (AFU_ORTHOLOGUE AFUA_8G02570)-RELATED"/>
    <property type="match status" value="1"/>
</dbReference>
<evidence type="ECO:0000256" key="2">
    <source>
        <dbReference type="ARBA" id="ARBA00010139"/>
    </source>
</evidence>
<reference evidence="4 5" key="1">
    <citation type="submission" date="2017-09" db="EMBL/GenBank/DDBJ databases">
        <title>Bacterial strain isolated from the female urinary microbiota.</title>
        <authorList>
            <person name="Thomas-White K."/>
            <person name="Kumar N."/>
            <person name="Forster S."/>
            <person name="Putonti C."/>
            <person name="Lawley T."/>
            <person name="Wolfe A.J."/>
        </authorList>
    </citation>
    <scope>NUCLEOTIDE SEQUENCE [LARGE SCALE GENOMIC DNA]</scope>
    <source>
        <strain evidence="4 5">UMB0792</strain>
    </source>
</reference>
<keyword evidence="3" id="KW-0503">Monooxygenase</keyword>
<protein>
    <submittedName>
        <fullName evidence="4">NAD(P)/FAD-dependent oxidoreductase</fullName>
    </submittedName>
</protein>
<accession>A0A2N6T2P0</accession>
<dbReference type="SUPFAM" id="SSF51905">
    <property type="entry name" value="FAD/NAD(P)-binding domain"/>
    <property type="match status" value="1"/>
</dbReference>
<keyword evidence="5" id="KW-1185">Reference proteome</keyword>
<organism evidence="4 5">
    <name type="scientific">Corynebacterium tuscaniense</name>
    <dbReference type="NCBI Taxonomy" id="302449"/>
    <lineage>
        <taxon>Bacteria</taxon>
        <taxon>Bacillati</taxon>
        <taxon>Actinomycetota</taxon>
        <taxon>Actinomycetes</taxon>
        <taxon>Mycobacteriales</taxon>
        <taxon>Corynebacteriaceae</taxon>
        <taxon>Corynebacterium</taxon>
    </lineage>
</organism>
<proteinExistence type="inferred from homology"/>
<dbReference type="RefSeq" id="WP_034665970.1">
    <property type="nucleotide sequence ID" value="NZ_PNHG01000024.1"/>
</dbReference>
<sequence length="503" mass="56378">MSRLHSSSRQQPLDLLIVGAGLSGIDLAHHVNANFPEWNWQIVDSNKAVGGTWVTFTYPGIRSDSDMATFSFPFKRWPHKGSLGSGERIQEYIEDVAREERVFERLALHTWVKSANFDSSAGLWEVTMLTRSDGQPIPEGNAPEDVTLTEHTVWTKHLHFSSGYYKHNRGFTAEIPGMERFHGTLIHPQHWPENLDMAGKKGIIIGSGATAVTLLPALHEAGADVTMLQRTPTYVAPLPNRDNITAVTTKLMPEQRALSTARALHIGRDMMQYWLCQGFPRLARGYFMLLNRLYIPFKDIMAHFNPPYAPWDQRVCKSPDGDFFKAIQNGAKVVTGKIATVKEDGIQLQDGSFLPADVIITATGLLIQVFGGATISVDGVKKPIPSAVAYRGLMVDGLPNFSFTVGYLNQSWTLRADLVSRYMCRLWKLMSSDGYTTATPRFPAHLTADAPLLNMDSGYLVRARKDLPTQAEADPWTFTQDYIHEYRTWGRKSTDLRKDMVFS</sequence>
<dbReference type="InterPro" id="IPR051820">
    <property type="entry name" value="FAD-binding_MO"/>
</dbReference>
<comment type="cofactor">
    <cofactor evidence="1">
        <name>FAD</name>
        <dbReference type="ChEBI" id="CHEBI:57692"/>
    </cofactor>
</comment>
<dbReference type="AlphaFoldDB" id="A0A2N6T2P0"/>
<evidence type="ECO:0000256" key="3">
    <source>
        <dbReference type="ARBA" id="ARBA00023033"/>
    </source>
</evidence>
<evidence type="ECO:0000313" key="4">
    <source>
        <dbReference type="EMBL" id="PMC63576.1"/>
    </source>
</evidence>
<comment type="caution">
    <text evidence="4">The sequence shown here is derived from an EMBL/GenBank/DDBJ whole genome shotgun (WGS) entry which is preliminary data.</text>
</comment>